<accession>A0A2S2QNX5</accession>
<dbReference type="EMBL" id="GGMS01010047">
    <property type="protein sequence ID" value="MBY79250.1"/>
    <property type="molecule type" value="Transcribed_RNA"/>
</dbReference>
<name>A0A2S2QNX5_9HEMI</name>
<dbReference type="AlphaFoldDB" id="A0A2S2QNX5"/>
<dbReference type="GO" id="GO:0071897">
    <property type="term" value="P:DNA biosynthetic process"/>
    <property type="evidence" value="ECO:0007669"/>
    <property type="project" value="UniProtKB-ARBA"/>
</dbReference>
<dbReference type="PANTHER" id="PTHR31511:SF12">
    <property type="entry name" value="RHO TERMINATION FACTOR N-TERMINAL DOMAIN-CONTAINING PROTEIN"/>
    <property type="match status" value="1"/>
</dbReference>
<dbReference type="SUPFAM" id="SSF56672">
    <property type="entry name" value="DNA/RNA polymerases"/>
    <property type="match status" value="1"/>
</dbReference>
<organism evidence="1">
    <name type="scientific">Sipha flava</name>
    <name type="common">yellow sugarcane aphid</name>
    <dbReference type="NCBI Taxonomy" id="143950"/>
    <lineage>
        <taxon>Eukaryota</taxon>
        <taxon>Metazoa</taxon>
        <taxon>Ecdysozoa</taxon>
        <taxon>Arthropoda</taxon>
        <taxon>Hexapoda</taxon>
        <taxon>Insecta</taxon>
        <taxon>Pterygota</taxon>
        <taxon>Neoptera</taxon>
        <taxon>Paraneoptera</taxon>
        <taxon>Hemiptera</taxon>
        <taxon>Sternorrhyncha</taxon>
        <taxon>Aphidomorpha</taxon>
        <taxon>Aphidoidea</taxon>
        <taxon>Aphididae</taxon>
        <taxon>Sipha</taxon>
    </lineage>
</organism>
<reference evidence="1" key="1">
    <citation type="submission" date="2018-04" db="EMBL/GenBank/DDBJ databases">
        <title>Transcriptome assembly of Sipha flava.</title>
        <authorList>
            <person name="Scully E.D."/>
            <person name="Geib S.M."/>
            <person name="Palmer N.A."/>
            <person name="Koch K."/>
            <person name="Bradshaw J."/>
            <person name="Heng-Moss T."/>
            <person name="Sarath G."/>
        </authorList>
    </citation>
    <scope>NUCLEOTIDE SEQUENCE</scope>
</reference>
<proteinExistence type="predicted"/>
<dbReference type="InterPro" id="IPR043502">
    <property type="entry name" value="DNA/RNA_pol_sf"/>
</dbReference>
<evidence type="ECO:0008006" key="2">
    <source>
        <dbReference type="Google" id="ProtNLM"/>
    </source>
</evidence>
<gene>
    <name evidence="1" type="ORF">g.178900</name>
</gene>
<dbReference type="PANTHER" id="PTHR31511">
    <property type="entry name" value="PROTEIN CBG23764"/>
    <property type="match status" value="1"/>
</dbReference>
<dbReference type="OrthoDB" id="8194219at2759"/>
<evidence type="ECO:0000313" key="1">
    <source>
        <dbReference type="EMBL" id="MBY79250.1"/>
    </source>
</evidence>
<protein>
    <recommendedName>
        <fullName evidence="2">DNA-directed DNA polymerase</fullName>
    </recommendedName>
</protein>
<sequence>MASKLSALAANLSTTDFSKFREIANVFAPDDMLLVTRKGVFPYEYTDRWDRLAETSLPECSEFFSALREEHVAIAEHEHTIRVWDHFDCRTVGDYSDLYLKIDVLLLADVFENFRDICMQTYNLDPAYYYTAPGFSFDCMLKYTSARLELLTDYDMLLMIERGIRGGLVQASTRYAKANNAKIAGFDNTQPTTWLVYQDCNNLYGWAMSR</sequence>